<dbReference type="SUPFAM" id="SSF51182">
    <property type="entry name" value="RmlC-like cupins"/>
    <property type="match status" value="1"/>
</dbReference>
<evidence type="ECO:0000259" key="1">
    <source>
        <dbReference type="Pfam" id="PF05523"/>
    </source>
</evidence>
<organism evidence="2 3">
    <name type="scientific">Mucilaginibacter arboris</name>
    <dbReference type="NCBI Taxonomy" id="2682090"/>
    <lineage>
        <taxon>Bacteria</taxon>
        <taxon>Pseudomonadati</taxon>
        <taxon>Bacteroidota</taxon>
        <taxon>Sphingobacteriia</taxon>
        <taxon>Sphingobacteriales</taxon>
        <taxon>Sphingobacteriaceae</taxon>
        <taxon>Mucilaginibacter</taxon>
    </lineage>
</organism>
<sequence>MKTSIYNCNVIELPKIHNRAGNITPLNSKVEIPFDIKRVYYLYDVPGGETRGGHAHKQLQQLIIAASGSFDIVLDDGIIKKTVTLNRPNYGLYVPPGIWRDLNNFSSGAVLLVLASEKYSEEDYIREYKDFLSYVK</sequence>
<feature type="domain" description="Sugar 3,4-ketoisomerase QdtA cupin" evidence="1">
    <location>
        <begin position="7"/>
        <end position="136"/>
    </location>
</feature>
<evidence type="ECO:0000313" key="3">
    <source>
        <dbReference type="Proteomes" id="UP000462014"/>
    </source>
</evidence>
<evidence type="ECO:0000313" key="2">
    <source>
        <dbReference type="EMBL" id="MVN21013.1"/>
    </source>
</evidence>
<dbReference type="Gene3D" id="2.60.120.10">
    <property type="entry name" value="Jelly Rolls"/>
    <property type="match status" value="1"/>
</dbReference>
<dbReference type="InterPro" id="IPR014710">
    <property type="entry name" value="RmlC-like_jellyroll"/>
</dbReference>
<dbReference type="Proteomes" id="UP000462014">
    <property type="component" value="Unassembled WGS sequence"/>
</dbReference>
<dbReference type="AlphaFoldDB" id="A0A7K1SUQ8"/>
<dbReference type="RefSeq" id="WP_317163392.1">
    <property type="nucleotide sequence ID" value="NZ_WPIK01000004.1"/>
</dbReference>
<proteinExistence type="predicted"/>
<dbReference type="InterPro" id="IPR008894">
    <property type="entry name" value="QdtA_cupin_dom"/>
</dbReference>
<name>A0A7K1SUQ8_9SPHI</name>
<gene>
    <name evidence="2" type="ORF">GO621_05610</name>
</gene>
<dbReference type="InterPro" id="IPR011051">
    <property type="entry name" value="RmlC_Cupin_sf"/>
</dbReference>
<comment type="caution">
    <text evidence="2">The sequence shown here is derived from an EMBL/GenBank/DDBJ whole genome shotgun (WGS) entry which is preliminary data.</text>
</comment>
<protein>
    <submittedName>
        <fullName evidence="2">WxcM-like domain-containing protein</fullName>
    </submittedName>
</protein>
<dbReference type="EMBL" id="WPIK01000004">
    <property type="protein sequence ID" value="MVN21013.1"/>
    <property type="molecule type" value="Genomic_DNA"/>
</dbReference>
<accession>A0A7K1SUQ8</accession>
<dbReference type="CDD" id="cd20292">
    <property type="entry name" value="cupin_QdtA-like"/>
    <property type="match status" value="1"/>
</dbReference>
<dbReference type="Pfam" id="PF05523">
    <property type="entry name" value="FdtA"/>
    <property type="match status" value="1"/>
</dbReference>
<reference evidence="2 3" key="1">
    <citation type="submission" date="2019-12" db="EMBL/GenBank/DDBJ databases">
        <title>Mucilaginibacter sp. HMF7410 genome sequencing and assembly.</title>
        <authorList>
            <person name="Kang H."/>
            <person name="Cha I."/>
            <person name="Kim H."/>
            <person name="Joh K."/>
        </authorList>
    </citation>
    <scope>NUCLEOTIDE SEQUENCE [LARGE SCALE GENOMIC DNA]</scope>
    <source>
        <strain evidence="2 3">HMF7410</strain>
    </source>
</reference>
<keyword evidence="3" id="KW-1185">Reference proteome</keyword>